<dbReference type="SFLD" id="SFLDS00019">
    <property type="entry name" value="Glutathione_Transferase_(cytos"/>
    <property type="match status" value="1"/>
</dbReference>
<dbReference type="PIRSF" id="PIRSF015753">
    <property type="entry name" value="GST"/>
    <property type="match status" value="1"/>
</dbReference>
<dbReference type="GO" id="GO:0004364">
    <property type="term" value="F:glutathione transferase activity"/>
    <property type="evidence" value="ECO:0000318"/>
    <property type="project" value="GO_Central"/>
</dbReference>
<accession>B3RX24</accession>
<dbReference type="KEGG" id="tad:TRIADDRAFT_25188"/>
<proteinExistence type="predicted"/>
<evidence type="ECO:0000256" key="1">
    <source>
        <dbReference type="PIRSR" id="PIRSR015753-1"/>
    </source>
</evidence>
<dbReference type="OMA" id="YQLFVSY"/>
<dbReference type="FunFam" id="3.40.30.10:FF:000058">
    <property type="entry name" value="Glutathione S-transferase, omega"/>
    <property type="match status" value="1"/>
</dbReference>
<dbReference type="SUPFAM" id="SSF47616">
    <property type="entry name" value="GST C-terminal domain-like"/>
    <property type="match status" value="1"/>
</dbReference>
<dbReference type="Pfam" id="PF13409">
    <property type="entry name" value="GST_N_2"/>
    <property type="match status" value="1"/>
</dbReference>
<dbReference type="PhylomeDB" id="B3RX24"/>
<dbReference type="Pfam" id="PF13410">
    <property type="entry name" value="GST_C_2"/>
    <property type="match status" value="1"/>
</dbReference>
<dbReference type="EMBL" id="DS985245">
    <property type="protein sequence ID" value="EDV24796.1"/>
    <property type="molecule type" value="Genomic_DNA"/>
</dbReference>
<feature type="site" description="Lowers pKa of active site Cys" evidence="3">
    <location>
        <position position="242"/>
    </location>
</feature>
<dbReference type="InterPro" id="IPR036249">
    <property type="entry name" value="Thioredoxin-like_sf"/>
</dbReference>
<dbReference type="InterPro" id="IPR040079">
    <property type="entry name" value="Glutathione_S-Trfase"/>
</dbReference>
<dbReference type="InterPro" id="IPR047047">
    <property type="entry name" value="GST_Omega-like_C"/>
</dbReference>
<protein>
    <recommendedName>
        <fullName evidence="4">GST C-terminal domain-containing protein</fullName>
    </recommendedName>
</protein>
<feature type="domain" description="GST C-terminal" evidence="4">
    <location>
        <begin position="161"/>
        <end position="285"/>
    </location>
</feature>
<sequence>MANDSKLSNDKGEFIRATSSFRNWVKADGSSPFPAEKNRYHLYVSLSCPWAHRTLITRKLKGLENIITVDIVDWLRTSAGWRFSPEKPGCTADTVNGKEYVEEIYKLADPLYTGRVTIPILYDKIAKTIVNNESSEIIRILNSEFNALCATSQQRDLDLYPQEVRQEINALNGWIYSQINNGVYRAGFATTQEAYDNAVDDVFDGLNKVEAILSKRRYLTGDQITEADIRIFPSLVRFDTVYVQHFKCNIRRIIDYPNIWGYLRDLYQIPEFGSTVHMEHIKKSYMMSMENINPNGVVAKGPEIDFNTYHGRDKLY</sequence>
<evidence type="ECO:0000259" key="4">
    <source>
        <dbReference type="PROSITE" id="PS50405"/>
    </source>
</evidence>
<dbReference type="SUPFAM" id="SSF52833">
    <property type="entry name" value="Thioredoxin-like"/>
    <property type="match status" value="1"/>
</dbReference>
<dbReference type="OrthoDB" id="2309723at2759"/>
<feature type="active site" description="Nucleophile" evidence="1">
    <location>
        <position position="48"/>
    </location>
</feature>
<dbReference type="InParanoid" id="B3RX24"/>
<dbReference type="Gene3D" id="3.40.30.10">
    <property type="entry name" value="Glutaredoxin"/>
    <property type="match status" value="1"/>
</dbReference>
<feature type="site" description="Lowers pKa of active site Cys" evidence="3">
    <location>
        <position position="285"/>
    </location>
</feature>
<evidence type="ECO:0000313" key="5">
    <source>
        <dbReference type="EMBL" id="EDV24796.1"/>
    </source>
</evidence>
<dbReference type="AlphaFoldDB" id="B3RX24"/>
<evidence type="ECO:0000256" key="2">
    <source>
        <dbReference type="PIRSR" id="PIRSR015753-2"/>
    </source>
</evidence>
<feature type="binding site" evidence="2">
    <location>
        <position position="81"/>
    </location>
    <ligand>
        <name>glutathione</name>
        <dbReference type="ChEBI" id="CHEBI:57925"/>
    </ligand>
</feature>
<reference evidence="5 6" key="1">
    <citation type="journal article" date="2008" name="Nature">
        <title>The Trichoplax genome and the nature of placozoans.</title>
        <authorList>
            <person name="Srivastava M."/>
            <person name="Begovic E."/>
            <person name="Chapman J."/>
            <person name="Putnam N.H."/>
            <person name="Hellsten U."/>
            <person name="Kawashima T."/>
            <person name="Kuo A."/>
            <person name="Mitros T."/>
            <person name="Salamov A."/>
            <person name="Carpenter M.L."/>
            <person name="Signorovitch A.Y."/>
            <person name="Moreno M.A."/>
            <person name="Kamm K."/>
            <person name="Grimwood J."/>
            <person name="Schmutz J."/>
            <person name="Shapiro H."/>
            <person name="Grigoriev I.V."/>
            <person name="Buss L.W."/>
            <person name="Schierwater B."/>
            <person name="Dellaporta S.L."/>
            <person name="Rokhsar D.S."/>
        </authorList>
    </citation>
    <scope>NUCLEOTIDE SEQUENCE [LARGE SCALE GENOMIC DNA]</scope>
    <source>
        <strain evidence="5 6">Grell-BS-1999</strain>
    </source>
</reference>
<dbReference type="CDD" id="cd03190">
    <property type="entry name" value="GST_C_Omega_like"/>
    <property type="match status" value="1"/>
</dbReference>
<organism evidence="5 6">
    <name type="scientific">Trichoplax adhaerens</name>
    <name type="common">Trichoplax reptans</name>
    <dbReference type="NCBI Taxonomy" id="10228"/>
    <lineage>
        <taxon>Eukaryota</taxon>
        <taxon>Metazoa</taxon>
        <taxon>Placozoa</taxon>
        <taxon>Uniplacotomia</taxon>
        <taxon>Trichoplacea</taxon>
        <taxon>Trichoplacidae</taxon>
        <taxon>Trichoplax</taxon>
    </lineage>
</organism>
<dbReference type="GeneID" id="6753899"/>
<feature type="binding site" evidence="2">
    <location>
        <begin position="115"/>
        <end position="118"/>
    </location>
    <ligand>
        <name>glutathione</name>
        <dbReference type="ChEBI" id="CHEBI:57925"/>
    </ligand>
</feature>
<dbReference type="InterPro" id="IPR010987">
    <property type="entry name" value="Glutathione-S-Trfase_C-like"/>
</dbReference>
<dbReference type="HOGENOM" id="CLU_037263_1_0_1"/>
<dbReference type="SFLD" id="SFLDG01148">
    <property type="entry name" value="Xi_(cytGST)"/>
    <property type="match status" value="1"/>
</dbReference>
<evidence type="ECO:0000313" key="6">
    <source>
        <dbReference type="Proteomes" id="UP000009022"/>
    </source>
</evidence>
<keyword evidence="6" id="KW-1185">Reference proteome</keyword>
<dbReference type="RefSeq" id="XP_002112686.1">
    <property type="nucleotide sequence ID" value="XM_002112650.1"/>
</dbReference>
<feature type="active site" description="Proton donor/acceptor" evidence="1">
    <location>
        <position position="184"/>
    </location>
</feature>
<dbReference type="Proteomes" id="UP000009022">
    <property type="component" value="Unassembled WGS sequence"/>
</dbReference>
<dbReference type="eggNOG" id="KOG2903">
    <property type="taxonomic scope" value="Eukaryota"/>
</dbReference>
<dbReference type="PROSITE" id="PS50405">
    <property type="entry name" value="GST_CTER"/>
    <property type="match status" value="1"/>
</dbReference>
<dbReference type="PANTHER" id="PTHR32419:SF6">
    <property type="entry name" value="GLUTATHIONE S-TRANSFERASE OMEGA-LIKE 1-RELATED"/>
    <property type="match status" value="1"/>
</dbReference>
<dbReference type="SFLD" id="SFLDG01206">
    <property type="entry name" value="Xi.1"/>
    <property type="match status" value="1"/>
</dbReference>
<name>B3RX24_TRIAD</name>
<dbReference type="CTD" id="6753899"/>
<dbReference type="PANTHER" id="PTHR32419">
    <property type="entry name" value="GLUTATHIONYL-HYDROQUINONE REDUCTASE"/>
    <property type="match status" value="1"/>
</dbReference>
<dbReference type="GO" id="GO:0005737">
    <property type="term" value="C:cytoplasm"/>
    <property type="evidence" value="ECO:0000318"/>
    <property type="project" value="GO_Central"/>
</dbReference>
<feature type="binding site" evidence="2">
    <location>
        <begin position="133"/>
        <end position="134"/>
    </location>
    <ligand>
        <name>glutathione</name>
        <dbReference type="ChEBI" id="CHEBI:57925"/>
    </ligand>
</feature>
<dbReference type="InterPro" id="IPR004045">
    <property type="entry name" value="Glutathione_S-Trfase_N"/>
</dbReference>
<dbReference type="InterPro" id="IPR016639">
    <property type="entry name" value="GST_Omega/GSH"/>
</dbReference>
<gene>
    <name evidence="5" type="ORF">TRIADDRAFT_25188</name>
</gene>
<dbReference type="Gene3D" id="1.20.1050.10">
    <property type="match status" value="1"/>
</dbReference>
<evidence type="ECO:0000256" key="3">
    <source>
        <dbReference type="PIRSR" id="PIRSR015753-3"/>
    </source>
</evidence>
<dbReference type="InterPro" id="IPR036282">
    <property type="entry name" value="Glutathione-S-Trfase_C_sf"/>
</dbReference>